<evidence type="ECO:0008006" key="4">
    <source>
        <dbReference type="Google" id="ProtNLM"/>
    </source>
</evidence>
<organism evidence="2 3">
    <name type="scientific">Brevundimonas terrae</name>
    <dbReference type="NCBI Taxonomy" id="363631"/>
    <lineage>
        <taxon>Bacteria</taxon>
        <taxon>Pseudomonadati</taxon>
        <taxon>Pseudomonadota</taxon>
        <taxon>Alphaproteobacteria</taxon>
        <taxon>Caulobacterales</taxon>
        <taxon>Caulobacteraceae</taxon>
        <taxon>Brevundimonas</taxon>
    </lineage>
</organism>
<comment type="caution">
    <text evidence="2">The sequence shown here is derived from an EMBL/GenBank/DDBJ whole genome shotgun (WGS) entry which is preliminary data.</text>
</comment>
<reference evidence="3" key="1">
    <citation type="journal article" date="2019" name="Int. J. Syst. Evol. Microbiol.">
        <title>The Global Catalogue of Microorganisms (GCM) 10K type strain sequencing project: providing services to taxonomists for standard genome sequencing and annotation.</title>
        <authorList>
            <consortium name="The Broad Institute Genomics Platform"/>
            <consortium name="The Broad Institute Genome Sequencing Center for Infectious Disease"/>
            <person name="Wu L."/>
            <person name="Ma J."/>
        </authorList>
    </citation>
    <scope>NUCLEOTIDE SEQUENCE [LARGE SCALE GENOMIC DNA]</scope>
    <source>
        <strain evidence="3">JCM 13476</strain>
    </source>
</reference>
<name>A0ABP3I1V5_9CAUL</name>
<dbReference type="Proteomes" id="UP001500791">
    <property type="component" value="Unassembled WGS sequence"/>
</dbReference>
<evidence type="ECO:0000313" key="3">
    <source>
        <dbReference type="Proteomes" id="UP001500791"/>
    </source>
</evidence>
<keyword evidence="3" id="KW-1185">Reference proteome</keyword>
<gene>
    <name evidence="2" type="ORF">GCM10009093_13050</name>
</gene>
<keyword evidence="1" id="KW-0732">Signal</keyword>
<protein>
    <recommendedName>
        <fullName evidence="4">DUF4892 domain-containing protein</fullName>
    </recommendedName>
</protein>
<evidence type="ECO:0000313" key="2">
    <source>
        <dbReference type="EMBL" id="GAA0387680.1"/>
    </source>
</evidence>
<feature type="signal peptide" evidence="1">
    <location>
        <begin position="1"/>
        <end position="25"/>
    </location>
</feature>
<dbReference type="EMBL" id="BAAAEJ010000005">
    <property type="protein sequence ID" value="GAA0387680.1"/>
    <property type="molecule type" value="Genomic_DNA"/>
</dbReference>
<sequence>MKSRRLSCMSLVFAACLAAPAPLWAATAASYVSDIAGSRDFRDLPRFQNAHIRAYQARDNAEIVVPVAAINTRTDEGQNIIQLQGAITHTDYVIRPLAPAADVDRHYENVLRDAGYETVFRCAGITACGTRMGSLILNDGNVAPAGFADGVFNDQMRVRVAKKGATWVLLHVIQGPDRALVYQAVIEGARELE</sequence>
<evidence type="ECO:0000256" key="1">
    <source>
        <dbReference type="SAM" id="SignalP"/>
    </source>
</evidence>
<dbReference type="PROSITE" id="PS51257">
    <property type="entry name" value="PROKAR_LIPOPROTEIN"/>
    <property type="match status" value="1"/>
</dbReference>
<feature type="chain" id="PRO_5045709083" description="DUF4892 domain-containing protein" evidence="1">
    <location>
        <begin position="26"/>
        <end position="193"/>
    </location>
</feature>
<dbReference type="RefSeq" id="WP_167178777.1">
    <property type="nucleotide sequence ID" value="NZ_BAAAEJ010000005.1"/>
</dbReference>
<accession>A0ABP3I1V5</accession>
<proteinExistence type="predicted"/>